<name>D1QRB4_9BACT</name>
<proteinExistence type="predicted"/>
<dbReference type="HOGENOM" id="CLU_2900456_0_0_10"/>
<dbReference type="AlphaFoldDB" id="D1QRB4"/>
<organism evidence="2 3">
    <name type="scientific">Segatella oris F0302</name>
    <dbReference type="NCBI Taxonomy" id="649760"/>
    <lineage>
        <taxon>Bacteria</taxon>
        <taxon>Pseudomonadati</taxon>
        <taxon>Bacteroidota</taxon>
        <taxon>Bacteroidia</taxon>
        <taxon>Bacteroidales</taxon>
        <taxon>Prevotellaceae</taxon>
        <taxon>Segatella</taxon>
    </lineage>
</organism>
<reference evidence="2 3" key="1">
    <citation type="submission" date="2009-11" db="EMBL/GenBank/DDBJ databases">
        <authorList>
            <person name="Weinstock G."/>
            <person name="Sodergren E."/>
            <person name="Clifton S."/>
            <person name="Fulton L."/>
            <person name="Fulton B."/>
            <person name="Courtney L."/>
            <person name="Fronick C."/>
            <person name="Harrison M."/>
            <person name="Strong C."/>
            <person name="Farmer C."/>
            <person name="Delahaunty K."/>
            <person name="Markovic C."/>
            <person name="Hall O."/>
            <person name="Minx P."/>
            <person name="Tomlinson C."/>
            <person name="Mitreva M."/>
            <person name="Nelson J."/>
            <person name="Hou S."/>
            <person name="Wollam A."/>
            <person name="Pepin K.H."/>
            <person name="Johnson M."/>
            <person name="Bhonagiri V."/>
            <person name="Nash W.E."/>
            <person name="Warren W."/>
            <person name="Chinwalla A."/>
            <person name="Mardis E.R."/>
            <person name="Wilson R.K."/>
        </authorList>
    </citation>
    <scope>NUCLEOTIDE SEQUENCE [LARGE SCALE GENOMIC DNA]</scope>
    <source>
        <strain evidence="2 3">F0302</strain>
    </source>
</reference>
<comment type="caution">
    <text evidence="2">The sequence shown here is derived from an EMBL/GenBank/DDBJ whole genome shotgun (WGS) entry which is preliminary data.</text>
</comment>
<feature type="signal peptide" evidence="1">
    <location>
        <begin position="1"/>
        <end position="22"/>
    </location>
</feature>
<sequence length="62" mass="7170">MMKKRLCCLCSMLIGVTISCHAQRIETSRQTIKGDFDNDRREDWKSHSTLTPLGKQDCSLWP</sequence>
<evidence type="ECO:0000313" key="3">
    <source>
        <dbReference type="Proteomes" id="UP000004079"/>
    </source>
</evidence>
<gene>
    <name evidence="2" type="ORF">HMPREF0971_01518</name>
</gene>
<keyword evidence="1" id="KW-0732">Signal</keyword>
<protein>
    <submittedName>
        <fullName evidence="2">Uncharacterized protein</fullName>
    </submittedName>
</protein>
<dbReference type="EMBL" id="ACUZ02000027">
    <property type="protein sequence ID" value="EFB32238.1"/>
    <property type="molecule type" value="Genomic_DNA"/>
</dbReference>
<dbReference type="STRING" id="649760.HMPREF0971_01518"/>
<dbReference type="Proteomes" id="UP000004079">
    <property type="component" value="Unassembled WGS sequence"/>
</dbReference>
<feature type="chain" id="PRO_5003025097" evidence="1">
    <location>
        <begin position="23"/>
        <end position="62"/>
    </location>
</feature>
<dbReference type="PROSITE" id="PS51257">
    <property type="entry name" value="PROKAR_LIPOPROTEIN"/>
    <property type="match status" value="1"/>
</dbReference>
<evidence type="ECO:0000256" key="1">
    <source>
        <dbReference type="SAM" id="SignalP"/>
    </source>
</evidence>
<evidence type="ECO:0000313" key="2">
    <source>
        <dbReference type="EMBL" id="EFB32238.1"/>
    </source>
</evidence>
<accession>D1QRB4</accession>